<organism evidence="1 2">
    <name type="scientific">Metarhizobium album</name>
    <dbReference type="NCBI Taxonomy" id="2182425"/>
    <lineage>
        <taxon>Bacteria</taxon>
        <taxon>Pseudomonadati</taxon>
        <taxon>Pseudomonadota</taxon>
        <taxon>Alphaproteobacteria</taxon>
        <taxon>Hyphomicrobiales</taxon>
        <taxon>Rhizobiaceae</taxon>
        <taxon>Metarhizobium</taxon>
    </lineage>
</organism>
<comment type="caution">
    <text evidence="1">The sequence shown here is derived from an EMBL/GenBank/DDBJ whole genome shotgun (WGS) entry which is preliminary data.</text>
</comment>
<accession>A0A2U2DSH1</accession>
<name>A0A2U2DSH1_9HYPH</name>
<dbReference type="Proteomes" id="UP000245252">
    <property type="component" value="Unassembled WGS sequence"/>
</dbReference>
<evidence type="ECO:0000313" key="1">
    <source>
        <dbReference type="EMBL" id="PWE56276.1"/>
    </source>
</evidence>
<proteinExistence type="predicted"/>
<sequence length="63" mass="7219">MAISGACLRMTCQRRIPIGEFSHFVETRKRSVSLSLSQFRTQNRSALLLELLKKNRRRKAGGL</sequence>
<keyword evidence="2" id="KW-1185">Reference proteome</keyword>
<protein>
    <submittedName>
        <fullName evidence="1">Uncharacterized protein</fullName>
    </submittedName>
</protein>
<reference evidence="1 2" key="1">
    <citation type="submission" date="2018-05" db="EMBL/GenBank/DDBJ databases">
        <title>The draft genome of strain NS-104.</title>
        <authorList>
            <person name="Hang P."/>
            <person name="Jiang J."/>
        </authorList>
    </citation>
    <scope>NUCLEOTIDE SEQUENCE [LARGE SCALE GENOMIC DNA]</scope>
    <source>
        <strain evidence="1 2">NS-104</strain>
    </source>
</reference>
<dbReference type="EMBL" id="QFBC01000004">
    <property type="protein sequence ID" value="PWE56276.1"/>
    <property type="molecule type" value="Genomic_DNA"/>
</dbReference>
<evidence type="ECO:0000313" key="2">
    <source>
        <dbReference type="Proteomes" id="UP000245252"/>
    </source>
</evidence>
<dbReference type="AlphaFoldDB" id="A0A2U2DSH1"/>
<gene>
    <name evidence="1" type="ORF">DEM27_12710</name>
</gene>